<evidence type="ECO:0000313" key="2">
    <source>
        <dbReference type="Proteomes" id="UP000563094"/>
    </source>
</evidence>
<gene>
    <name evidence="1" type="ORF">FHS90_003602</name>
</gene>
<reference evidence="1 2" key="1">
    <citation type="submission" date="2020-08" db="EMBL/GenBank/DDBJ databases">
        <title>Genomic Encyclopedia of Type Strains, Phase IV (KMG-IV): sequencing the most valuable type-strain genomes for metagenomic binning, comparative biology and taxonomic classification.</title>
        <authorList>
            <person name="Goeker M."/>
        </authorList>
    </citation>
    <scope>NUCLEOTIDE SEQUENCE [LARGE SCALE GENOMIC DNA]</scope>
    <source>
        <strain evidence="1 2">DSM 29854</strain>
    </source>
</reference>
<dbReference type="AlphaFoldDB" id="A0A839GJ39"/>
<proteinExistence type="predicted"/>
<name>A0A839GJ39_9BACT</name>
<dbReference type="Proteomes" id="UP000563094">
    <property type="component" value="Unassembled WGS sequence"/>
</dbReference>
<organism evidence="1 2">
    <name type="scientific">Rufibacter quisquiliarum</name>
    <dbReference type="NCBI Taxonomy" id="1549639"/>
    <lineage>
        <taxon>Bacteria</taxon>
        <taxon>Pseudomonadati</taxon>
        <taxon>Bacteroidota</taxon>
        <taxon>Cytophagia</taxon>
        <taxon>Cytophagales</taxon>
        <taxon>Hymenobacteraceae</taxon>
        <taxon>Rufibacter</taxon>
    </lineage>
</organism>
<evidence type="ECO:0000313" key="1">
    <source>
        <dbReference type="EMBL" id="MBA9078872.1"/>
    </source>
</evidence>
<protein>
    <submittedName>
        <fullName evidence="1">Uncharacterized protein</fullName>
    </submittedName>
</protein>
<accession>A0A839GJ39</accession>
<dbReference type="EMBL" id="JACJIQ010000016">
    <property type="protein sequence ID" value="MBA9078872.1"/>
    <property type="molecule type" value="Genomic_DNA"/>
</dbReference>
<sequence>MNRNGRSVFYKMNLFRVSPLSVWEGLSRALAFAVADVSGLLFRKQPRNRVLPYRTSKCLRPPV</sequence>
<keyword evidence="2" id="KW-1185">Reference proteome</keyword>
<comment type="caution">
    <text evidence="1">The sequence shown here is derived from an EMBL/GenBank/DDBJ whole genome shotgun (WGS) entry which is preliminary data.</text>
</comment>